<gene>
    <name evidence="3" type="ORF">AN218_11620</name>
</gene>
<dbReference type="NCBIfam" id="NF002674">
    <property type="entry name" value="PRK02399.1-2"/>
    <property type="match status" value="1"/>
</dbReference>
<comment type="caution">
    <text evidence="3">The sequence shown here is derived from an EMBL/GenBank/DDBJ whole genome shotgun (WGS) entry which is preliminary data.</text>
</comment>
<dbReference type="PIRSF" id="PIRSF033271">
    <property type="entry name" value="UCP033271"/>
    <property type="match status" value="1"/>
</dbReference>
<dbReference type="PANTHER" id="PTHR31862">
    <property type="entry name" value="UPF0261 DOMAIN PROTEIN (AFU_ORTHOLOGUE AFUA_1G10120)"/>
    <property type="match status" value="1"/>
</dbReference>
<name>A0A1E7L6D9_9ACTN</name>
<keyword evidence="4" id="KW-1185">Reference proteome</keyword>
<evidence type="ECO:0000259" key="2">
    <source>
        <dbReference type="Pfam" id="PF23189"/>
    </source>
</evidence>
<dbReference type="InterPro" id="IPR051353">
    <property type="entry name" value="Tobamovirus_resist_UPF0261"/>
</dbReference>
<reference evidence="3 4" key="1">
    <citation type="journal article" date="2016" name="Front. Microbiol.">
        <title>Comparative Genomics Analysis of Streptomyces Species Reveals Their Adaptation to the Marine Environment and Their Diversity at the Genomic Level.</title>
        <authorList>
            <person name="Tian X."/>
            <person name="Zhang Z."/>
            <person name="Yang T."/>
            <person name="Chen M."/>
            <person name="Li J."/>
            <person name="Chen F."/>
            <person name="Yang J."/>
            <person name="Li W."/>
            <person name="Zhang B."/>
            <person name="Zhang Z."/>
            <person name="Wu J."/>
            <person name="Zhang C."/>
            <person name="Long L."/>
            <person name="Xiao J."/>
        </authorList>
    </citation>
    <scope>NUCLEOTIDE SEQUENCE [LARGE SCALE GENOMIC DNA]</scope>
    <source>
        <strain evidence="3 4">SCSIO 10429</strain>
    </source>
</reference>
<feature type="domain" description="UPF0261" evidence="2">
    <location>
        <begin position="185"/>
        <end position="401"/>
    </location>
</feature>
<dbReference type="Gene3D" id="3.40.50.12020">
    <property type="entry name" value="Uncharacterised protein family UPF0261, NN domain"/>
    <property type="match status" value="1"/>
</dbReference>
<sequence>MLFGSLDTKDREYAFVRDLLVGQGLDVVLVDTGVLGTPALTADVTADAVAEAAGTSLRALRARGERGHALTAMAAGARAVAEDLYARGRLSGALALGGSGGSSVAATVLQALPLGVPKLLVSTMAAGDVSAYVGTSDVTLMYSVVDVAGVNSVSRQVLANAAGAIAGMATAYDARRAAAAAPEDKPLVAATMFGVTTPAVDTARRRLEQLGYEVLVFHATGSGGRTMESLVADGHLAGVLDLTTTEIADEVGGGVLSAGPDRLTAAAAAGVPQVVSLGALDMVNFGPASTVPQRFEGRTLLVHNEAVTLMRTNAAECAEIGAVLGTKLAASTGPAALFVPRGGFSAVDAPDGPFWDPEADAACIGAALDALDGSAVEIVDTERNVNDAEFAESAADRLHRLIQRERHEP</sequence>
<dbReference type="InterPro" id="IPR056778">
    <property type="entry name" value="UPF0261_C"/>
</dbReference>
<protein>
    <submittedName>
        <fullName evidence="3">Uncharacterized protein</fullName>
    </submittedName>
</protein>
<proteinExistence type="predicted"/>
<dbReference type="EMBL" id="LJGW01000194">
    <property type="protein sequence ID" value="OEV11730.1"/>
    <property type="molecule type" value="Genomic_DNA"/>
</dbReference>
<dbReference type="Pfam" id="PF23189">
    <property type="entry name" value="UPF0261_C"/>
    <property type="match status" value="1"/>
</dbReference>
<organism evidence="3 4">
    <name type="scientific">Streptomyces nanshensis</name>
    <dbReference type="NCBI Taxonomy" id="518642"/>
    <lineage>
        <taxon>Bacteria</taxon>
        <taxon>Bacillati</taxon>
        <taxon>Actinomycetota</taxon>
        <taxon>Actinomycetes</taxon>
        <taxon>Kitasatosporales</taxon>
        <taxon>Streptomycetaceae</taxon>
        <taxon>Streptomyces</taxon>
    </lineage>
</organism>
<dbReference type="InterPro" id="IPR044122">
    <property type="entry name" value="UPF0261_N"/>
</dbReference>
<dbReference type="PANTHER" id="PTHR31862:SF1">
    <property type="entry name" value="UPF0261 DOMAIN PROTEIN (AFU_ORTHOLOGUE AFUA_1G10120)"/>
    <property type="match status" value="1"/>
</dbReference>
<accession>A0A1E7L6D9</accession>
<dbReference type="Pfam" id="PF06792">
    <property type="entry name" value="UPF0261"/>
    <property type="match status" value="1"/>
</dbReference>
<dbReference type="CDD" id="cd15488">
    <property type="entry name" value="Tm-1-like"/>
    <property type="match status" value="1"/>
</dbReference>
<evidence type="ECO:0000313" key="4">
    <source>
        <dbReference type="Proteomes" id="UP000176005"/>
    </source>
</evidence>
<evidence type="ECO:0000313" key="3">
    <source>
        <dbReference type="EMBL" id="OEV11730.1"/>
    </source>
</evidence>
<dbReference type="Gene3D" id="3.40.50.12030">
    <property type="entry name" value="Uncharacterised protein family UPF0261, NC domain"/>
    <property type="match status" value="1"/>
</dbReference>
<feature type="domain" description="UPF0261" evidence="1">
    <location>
        <begin position="2"/>
        <end position="173"/>
    </location>
</feature>
<evidence type="ECO:0000259" key="1">
    <source>
        <dbReference type="Pfam" id="PF06792"/>
    </source>
</evidence>
<dbReference type="AlphaFoldDB" id="A0A1E7L6D9"/>
<dbReference type="InterPro" id="IPR008322">
    <property type="entry name" value="UPF0261"/>
</dbReference>
<dbReference type="RefSeq" id="WP_070016781.1">
    <property type="nucleotide sequence ID" value="NZ_LJGW01000194.1"/>
</dbReference>
<dbReference type="PATRIC" id="fig|518642.10.peg.2512"/>
<dbReference type="Proteomes" id="UP000176005">
    <property type="component" value="Unassembled WGS sequence"/>
</dbReference>